<dbReference type="Pfam" id="PF00535">
    <property type="entry name" value="Glycos_transf_2"/>
    <property type="match status" value="1"/>
</dbReference>
<dbReference type="SUPFAM" id="SSF53448">
    <property type="entry name" value="Nucleotide-diphospho-sugar transferases"/>
    <property type="match status" value="1"/>
</dbReference>
<evidence type="ECO:0000256" key="4">
    <source>
        <dbReference type="ARBA" id="ARBA00022679"/>
    </source>
</evidence>
<proteinExistence type="inferred from homology"/>
<dbReference type="Gene3D" id="3.90.550.10">
    <property type="entry name" value="Spore Coat Polysaccharide Biosynthesis Protein SpsA, Chain A"/>
    <property type="match status" value="1"/>
</dbReference>
<evidence type="ECO:0000259" key="6">
    <source>
        <dbReference type="Pfam" id="PF00535"/>
    </source>
</evidence>
<keyword evidence="8" id="KW-1185">Reference proteome</keyword>
<comment type="pathway">
    <text evidence="1">Cell wall biogenesis; cell wall polysaccharide biosynthesis.</text>
</comment>
<dbReference type="InterPro" id="IPR029044">
    <property type="entry name" value="Nucleotide-diphossugar_trans"/>
</dbReference>
<dbReference type="EMBL" id="MTPX02000009">
    <property type="protein sequence ID" value="PHP53648.1"/>
    <property type="molecule type" value="Genomic_DNA"/>
</dbReference>
<feature type="compositionally biased region" description="Basic and acidic residues" evidence="5">
    <location>
        <begin position="302"/>
        <end position="317"/>
    </location>
</feature>
<feature type="domain" description="Glycosyltransferase 2-like" evidence="6">
    <location>
        <begin position="33"/>
        <end position="171"/>
    </location>
</feature>
<keyword evidence="3" id="KW-0328">Glycosyltransferase</keyword>
<organism evidence="7 8">
    <name type="scientific">Actinomyces ruminis</name>
    <dbReference type="NCBI Taxonomy" id="1937003"/>
    <lineage>
        <taxon>Bacteria</taxon>
        <taxon>Bacillati</taxon>
        <taxon>Actinomycetota</taxon>
        <taxon>Actinomycetes</taxon>
        <taxon>Actinomycetales</taxon>
        <taxon>Actinomycetaceae</taxon>
        <taxon>Actinomyces</taxon>
    </lineage>
</organism>
<gene>
    <name evidence="7" type="ORF">BW737_001355</name>
</gene>
<protein>
    <submittedName>
        <fullName evidence="7">Glycosyltransferase family 2 protein</fullName>
    </submittedName>
</protein>
<dbReference type="CDD" id="cd00761">
    <property type="entry name" value="Glyco_tranf_GTA_type"/>
    <property type="match status" value="1"/>
</dbReference>
<dbReference type="Proteomes" id="UP000194577">
    <property type="component" value="Unassembled WGS sequence"/>
</dbReference>
<feature type="region of interest" description="Disordered" evidence="5">
    <location>
        <begin position="301"/>
        <end position="323"/>
    </location>
</feature>
<accession>A0ABX4MDY4</accession>
<reference evidence="7 8" key="1">
    <citation type="submission" date="2017-10" db="EMBL/GenBank/DDBJ databases">
        <title>Draft genome sequence of cellulolytic Actinomyces sp CtC72 isolated from cattle rumen fluid.</title>
        <authorList>
            <person name="Joshi A.J."/>
            <person name="Vasudevan G."/>
            <person name="Lanjekar V.B."/>
            <person name="Hivarkar S."/>
            <person name="Engineer A."/>
            <person name="Pore S.D."/>
            <person name="Dhakephalkar P.K."/>
            <person name="Dagar S."/>
        </authorList>
    </citation>
    <scope>NUCLEOTIDE SEQUENCE [LARGE SCALE GENOMIC DNA]</scope>
    <source>
        <strain evidence="8">CtC72</strain>
    </source>
</reference>
<sequence length="338" mass="37047">MPGPFTSGPRSSRTTPVIRWEYPMLTDPLSLDVAVCTYKRPERVVGLVPRLLSQLQDLGDIDARVVIVDNDAAGSARERLVGSGGVNQDGRVHVVVESTPGLSAARNRALSEAAERDLLVFIDDDELPADGWLASLVATYRSTDAVGVTGPVESVFEQQPDPWVSSAPVFRRTRRPTGTPVRSAATNNLLLDMTVVRRLGLEFDPRFAFTGGEDTFFTRSLTARAGALVWCDAAVVSESVPPERASRQWVLTRARRNAETWAWVRLLDTSGWRRARRRLEFTARGTALWLVGSVRAQAARGEGADRQAQRAQHEHRAAGGRGILRATLRGPATAPYTR</sequence>
<comment type="caution">
    <text evidence="7">The sequence shown here is derived from an EMBL/GenBank/DDBJ whole genome shotgun (WGS) entry which is preliminary data.</text>
</comment>
<evidence type="ECO:0000256" key="5">
    <source>
        <dbReference type="SAM" id="MobiDB-lite"/>
    </source>
</evidence>
<dbReference type="InterPro" id="IPR001173">
    <property type="entry name" value="Glyco_trans_2-like"/>
</dbReference>
<comment type="similarity">
    <text evidence="2">Belongs to the glycosyltransferase 2 family.</text>
</comment>
<evidence type="ECO:0000256" key="1">
    <source>
        <dbReference type="ARBA" id="ARBA00004776"/>
    </source>
</evidence>
<name>A0ABX4MDY4_9ACTO</name>
<evidence type="ECO:0000313" key="8">
    <source>
        <dbReference type="Proteomes" id="UP000194577"/>
    </source>
</evidence>
<keyword evidence="4" id="KW-0808">Transferase</keyword>
<dbReference type="PANTHER" id="PTHR43179:SF12">
    <property type="entry name" value="GALACTOFURANOSYLTRANSFERASE GLFT2"/>
    <property type="match status" value="1"/>
</dbReference>
<evidence type="ECO:0000313" key="7">
    <source>
        <dbReference type="EMBL" id="PHP53648.1"/>
    </source>
</evidence>
<dbReference type="PANTHER" id="PTHR43179">
    <property type="entry name" value="RHAMNOSYLTRANSFERASE WBBL"/>
    <property type="match status" value="1"/>
</dbReference>
<evidence type="ECO:0000256" key="3">
    <source>
        <dbReference type="ARBA" id="ARBA00022676"/>
    </source>
</evidence>
<evidence type="ECO:0000256" key="2">
    <source>
        <dbReference type="ARBA" id="ARBA00006739"/>
    </source>
</evidence>